<reference evidence="1 2" key="1">
    <citation type="submission" date="2019-05" db="EMBL/GenBank/DDBJ databases">
        <title>Another draft genome of Portunus trituberculatus and its Hox gene families provides insights of decapod evolution.</title>
        <authorList>
            <person name="Jeong J.-H."/>
            <person name="Song I."/>
            <person name="Kim S."/>
            <person name="Choi T."/>
            <person name="Kim D."/>
            <person name="Ryu S."/>
            <person name="Kim W."/>
        </authorList>
    </citation>
    <scope>NUCLEOTIDE SEQUENCE [LARGE SCALE GENOMIC DNA]</scope>
    <source>
        <tissue evidence="1">Muscle</tissue>
    </source>
</reference>
<evidence type="ECO:0000313" key="2">
    <source>
        <dbReference type="Proteomes" id="UP000324222"/>
    </source>
</evidence>
<proteinExistence type="predicted"/>
<organism evidence="1 2">
    <name type="scientific">Portunus trituberculatus</name>
    <name type="common">Swimming crab</name>
    <name type="synonym">Neptunus trituberculatus</name>
    <dbReference type="NCBI Taxonomy" id="210409"/>
    <lineage>
        <taxon>Eukaryota</taxon>
        <taxon>Metazoa</taxon>
        <taxon>Ecdysozoa</taxon>
        <taxon>Arthropoda</taxon>
        <taxon>Crustacea</taxon>
        <taxon>Multicrustacea</taxon>
        <taxon>Malacostraca</taxon>
        <taxon>Eumalacostraca</taxon>
        <taxon>Eucarida</taxon>
        <taxon>Decapoda</taxon>
        <taxon>Pleocyemata</taxon>
        <taxon>Brachyura</taxon>
        <taxon>Eubrachyura</taxon>
        <taxon>Portunoidea</taxon>
        <taxon>Portunidae</taxon>
        <taxon>Portuninae</taxon>
        <taxon>Portunus</taxon>
    </lineage>
</organism>
<protein>
    <submittedName>
        <fullName evidence="1">Uncharacterized protein</fullName>
    </submittedName>
</protein>
<sequence>MEKKDDEEESRRLSGEIEEVYRLGKYEGKTCLLKIRIRSQAVAEEILAGSWRMGRKEVYKNVWLRRNLNEEESYGKQPKKKILNRTAGERTSYYWKVKDMRLRKWYTRRENKREISITVKRKSIKSRITQI</sequence>
<accession>A0A5B7E4B6</accession>
<keyword evidence="2" id="KW-1185">Reference proteome</keyword>
<gene>
    <name evidence="1" type="ORF">E2C01_021458</name>
</gene>
<evidence type="ECO:0000313" key="1">
    <source>
        <dbReference type="EMBL" id="MPC28259.1"/>
    </source>
</evidence>
<name>A0A5B7E4B6_PORTR</name>
<dbReference type="EMBL" id="VSRR010001881">
    <property type="protein sequence ID" value="MPC28259.1"/>
    <property type="molecule type" value="Genomic_DNA"/>
</dbReference>
<dbReference type="Proteomes" id="UP000324222">
    <property type="component" value="Unassembled WGS sequence"/>
</dbReference>
<comment type="caution">
    <text evidence="1">The sequence shown here is derived from an EMBL/GenBank/DDBJ whole genome shotgun (WGS) entry which is preliminary data.</text>
</comment>
<dbReference type="AlphaFoldDB" id="A0A5B7E4B6"/>